<dbReference type="CDD" id="cd12797">
    <property type="entry name" value="M23_peptidase"/>
    <property type="match status" value="1"/>
</dbReference>
<reference evidence="1 2" key="1">
    <citation type="submission" date="2021-01" db="EMBL/GenBank/DDBJ databases">
        <title>Entomomonas sp. F2A isolated from a house cricket (Acheta domesticus).</title>
        <authorList>
            <person name="Spergser J."/>
            <person name="Busse H.-J."/>
        </authorList>
    </citation>
    <scope>NUCLEOTIDE SEQUENCE [LARGE SCALE GENOMIC DNA]</scope>
    <source>
        <strain evidence="1 2">F2A</strain>
    </source>
</reference>
<dbReference type="Gene3D" id="1.10.530.10">
    <property type="match status" value="1"/>
</dbReference>
<protein>
    <submittedName>
        <fullName evidence="1">Peptidoglycan DD-metalloendopeptidase family protein</fullName>
    </submittedName>
</protein>
<dbReference type="Proteomes" id="UP000595278">
    <property type="component" value="Chromosome"/>
</dbReference>
<dbReference type="EMBL" id="CP067393">
    <property type="protein sequence ID" value="QQP85735.1"/>
    <property type="molecule type" value="Genomic_DNA"/>
</dbReference>
<dbReference type="AlphaFoldDB" id="A0A974NFQ4"/>
<organism evidence="1 2">
    <name type="scientific">Entomomonas asaccharolytica</name>
    <dbReference type="NCBI Taxonomy" id="2785331"/>
    <lineage>
        <taxon>Bacteria</taxon>
        <taxon>Pseudomonadati</taxon>
        <taxon>Pseudomonadota</taxon>
        <taxon>Gammaproteobacteria</taxon>
        <taxon>Pseudomonadales</taxon>
        <taxon>Pseudomonadaceae</taxon>
        <taxon>Entomomonas</taxon>
    </lineage>
</organism>
<evidence type="ECO:0000313" key="2">
    <source>
        <dbReference type="Proteomes" id="UP000595278"/>
    </source>
</evidence>
<dbReference type="InterPro" id="IPR023346">
    <property type="entry name" value="Lysozyme-like_dom_sf"/>
</dbReference>
<name>A0A974NFQ4_9GAMM</name>
<keyword evidence="2" id="KW-1185">Reference proteome</keyword>
<dbReference type="SUPFAM" id="SSF53955">
    <property type="entry name" value="Lysozyme-like"/>
    <property type="match status" value="1"/>
</dbReference>
<dbReference type="KEGG" id="eaz:JHT90_00270"/>
<dbReference type="RefSeq" id="WP_201092645.1">
    <property type="nucleotide sequence ID" value="NZ_CP067393.1"/>
</dbReference>
<evidence type="ECO:0000313" key="1">
    <source>
        <dbReference type="EMBL" id="QQP85735.1"/>
    </source>
</evidence>
<proteinExistence type="predicted"/>
<accession>A0A974NFQ4</accession>
<gene>
    <name evidence="1" type="ORF">JHT90_00270</name>
</gene>
<dbReference type="SUPFAM" id="SSF51261">
    <property type="entry name" value="Duplicated hybrid motif"/>
    <property type="match status" value="1"/>
</dbReference>
<dbReference type="Gene3D" id="2.70.70.10">
    <property type="entry name" value="Glucose Permease (Domain IIA)"/>
    <property type="match status" value="1"/>
</dbReference>
<sequence length="755" mass="86107">MIISPPFLPDRLANETDEAFVTRAMTTSTRGKFPVSYYMQWHGGVHLQAPTADTPVRAIADGRIVYLRQPTARPDNQATLEQHPLYVPNIGWTDNGCIVIRHETEIGENITIVYYSIYMHLRTIENGLAQGNNIHRKTKLGNAGRIYDQGNLIHFEIIAADDQIENIIGSLTLNRNGANYHTNQQGHITHYISQHGRTTSCFGNMYFYLPADTPTYNGTHNINRYTHKATGNTLGQALYLEMKYHSGNCTFTAYDENGTQIGQPVTTNGNSPRGSVHEYNLFAQASEVCRTMPTAGFELLRFGRVLGTEALNPANTAHYRQIPTANGNTWVNLNTDAIKKYSDADFPFWKGWSVAEDDTNNDSRCDSAIVRAILDNGTAGSFANLTDEQKQARLSEEAIEKKLKKTFYKFPTEWQNANFETRFSWLRTPVDQGGMALTDEMFTWYQNHVQAQTFWEAANLEGIDANHWHCPPIEFIKHFRQCGWLSQSELKQLIPSHAIRGNNWEAIPARDAIRNAIRLNINKALRKYCINTPLRMACFFGNAIQESGWFGTLQEIGAQGAHWYYPWHGRGLLQLTHPYNYKSYWKFRGRTIPQLFDTLINNYQQVERLPSAQRMGRRNTFQDGQYQGLNQCYTWRDQVANQANIDPVDSAGFYWASYTMARYADETHTLERVTINANRNLGIKVYYRGLAFWRASAAVNLPARINNTNYRGLNGFDQRCSVYGNCLAILTEMKFPNAQNNLVLEFPEGYTKRGI</sequence>
<dbReference type="InterPro" id="IPR011055">
    <property type="entry name" value="Dup_hybrid_motif"/>
</dbReference>